<dbReference type="Gene3D" id="1.10.10.760">
    <property type="entry name" value="E-set domains of sugar-utilizing enzymes"/>
    <property type="match status" value="1"/>
</dbReference>
<dbReference type="Gene3D" id="3.20.20.80">
    <property type="entry name" value="Glycosidases"/>
    <property type="match status" value="1"/>
</dbReference>
<feature type="active site" description="Proton donor" evidence="15">
    <location>
        <position position="292"/>
    </location>
</feature>
<feature type="active site" description="Nucleophile" evidence="15">
    <location>
        <position position="260"/>
    </location>
</feature>
<dbReference type="InterPro" id="IPR044901">
    <property type="entry name" value="Trehalose_TreZ_E-set_sf"/>
</dbReference>
<dbReference type="SMART" id="SM00642">
    <property type="entry name" value="Aamy"/>
    <property type="match status" value="1"/>
</dbReference>
<comment type="caution">
    <text evidence="20">The sequence shown here is derived from an EMBL/GenBank/DDBJ whole genome shotgun (WGS) entry which is preliminary data.</text>
</comment>
<dbReference type="SUPFAM" id="SSF51445">
    <property type="entry name" value="(Trans)glycosidases"/>
    <property type="match status" value="1"/>
</dbReference>
<evidence type="ECO:0000256" key="15">
    <source>
        <dbReference type="PIRSR" id="PIRSR006337-1"/>
    </source>
</evidence>
<evidence type="ECO:0000256" key="11">
    <source>
        <dbReference type="ARBA" id="ARBA00033284"/>
    </source>
</evidence>
<evidence type="ECO:0000313" key="20">
    <source>
        <dbReference type="EMBL" id="GLK67370.1"/>
    </source>
</evidence>
<dbReference type="Proteomes" id="UP001143372">
    <property type="component" value="Unassembled WGS sequence"/>
</dbReference>
<evidence type="ECO:0000256" key="9">
    <source>
        <dbReference type="ARBA" id="ARBA00023295"/>
    </source>
</evidence>
<dbReference type="GO" id="GO:0005992">
    <property type="term" value="P:trehalose biosynthetic process"/>
    <property type="evidence" value="ECO:0007669"/>
    <property type="project" value="UniProtKB-UniRule"/>
</dbReference>
<comment type="similarity">
    <text evidence="3 14">Belongs to the glycosyl hydrolase 13 family.</text>
</comment>
<gene>
    <name evidence="20" type="ORF">GCM10008179_10080</name>
</gene>
<dbReference type="InterPro" id="IPR022567">
    <property type="entry name" value="DUF3459"/>
</dbReference>
<dbReference type="CDD" id="cd11325">
    <property type="entry name" value="AmyAc_GTHase"/>
    <property type="match status" value="1"/>
</dbReference>
<dbReference type="EMBL" id="BSFI01000004">
    <property type="protein sequence ID" value="GLK67370.1"/>
    <property type="molecule type" value="Genomic_DNA"/>
</dbReference>
<feature type="binding site" evidence="16">
    <location>
        <begin position="311"/>
        <end position="315"/>
    </location>
    <ligand>
        <name>substrate</name>
    </ligand>
</feature>
<reference evidence="20" key="1">
    <citation type="journal article" date="2014" name="Int. J. Syst. Evol. Microbiol.">
        <title>Complete genome sequence of Corynebacterium casei LMG S-19264T (=DSM 44701T), isolated from a smear-ripened cheese.</title>
        <authorList>
            <consortium name="US DOE Joint Genome Institute (JGI-PGF)"/>
            <person name="Walter F."/>
            <person name="Albersmeier A."/>
            <person name="Kalinowski J."/>
            <person name="Ruckert C."/>
        </authorList>
    </citation>
    <scope>NUCLEOTIDE SEQUENCE</scope>
    <source>
        <strain evidence="20">VKM B-2347</strain>
    </source>
</reference>
<organism evidence="20 21">
    <name type="scientific">Hansschlegelia plantiphila</name>
    <dbReference type="NCBI Taxonomy" id="374655"/>
    <lineage>
        <taxon>Bacteria</taxon>
        <taxon>Pseudomonadati</taxon>
        <taxon>Pseudomonadota</taxon>
        <taxon>Alphaproteobacteria</taxon>
        <taxon>Hyphomicrobiales</taxon>
        <taxon>Methylopilaceae</taxon>
        <taxon>Hansschlegelia</taxon>
    </lineage>
</organism>
<dbReference type="NCBIfam" id="TIGR02402">
    <property type="entry name" value="trehalose_TreZ"/>
    <property type="match status" value="1"/>
</dbReference>
<feature type="binding site" evidence="16">
    <location>
        <begin position="258"/>
        <end position="263"/>
    </location>
    <ligand>
        <name>substrate</name>
    </ligand>
</feature>
<evidence type="ECO:0000256" key="13">
    <source>
        <dbReference type="NCBIfam" id="TIGR02402"/>
    </source>
</evidence>
<comment type="subcellular location">
    <subcellularLocation>
        <location evidence="1 15">Cytoplasm</location>
    </subcellularLocation>
</comment>
<evidence type="ECO:0000256" key="1">
    <source>
        <dbReference type="ARBA" id="ARBA00004496"/>
    </source>
</evidence>
<dbReference type="InterPro" id="IPR012768">
    <property type="entry name" value="Trehalose_TreZ"/>
</dbReference>
<dbReference type="InterPro" id="IPR017853">
    <property type="entry name" value="GH"/>
</dbReference>
<dbReference type="RefSeq" id="WP_271167613.1">
    <property type="nucleotide sequence ID" value="NZ_BSFI01000004.1"/>
</dbReference>
<evidence type="ECO:0000313" key="21">
    <source>
        <dbReference type="Proteomes" id="UP001143372"/>
    </source>
</evidence>
<dbReference type="InterPro" id="IPR013780">
    <property type="entry name" value="Glyco_hydro_b"/>
</dbReference>
<evidence type="ECO:0000256" key="5">
    <source>
        <dbReference type="ARBA" id="ARBA00015938"/>
    </source>
</evidence>
<feature type="site" description="Transition state stabilizer" evidence="17">
    <location>
        <position position="383"/>
    </location>
</feature>
<dbReference type="Pfam" id="PF11941">
    <property type="entry name" value="DUF3459"/>
    <property type="match status" value="1"/>
</dbReference>
<accession>A0A9W6J159</accession>
<evidence type="ECO:0000256" key="6">
    <source>
        <dbReference type="ARBA" id="ARBA00022490"/>
    </source>
</evidence>
<evidence type="ECO:0000256" key="3">
    <source>
        <dbReference type="ARBA" id="ARBA00008061"/>
    </source>
</evidence>
<sequence>MILTASFERRLPFGAAFSDSGTTFRFWALAHAEVRLEIRDRDPVLMERDAQGWFSKTIEAPAGARYRFHLPDGLSVPDPASRFQDGDIHGWSIVIDPARYDWKTADWKGRPWHEAVVYELHVGCFGGFNGVAEALPLLAELGITAIELMPIADFPGARNWGYDGVLPYAPDAAYGSPEELKSLIDQAHELGVMMILDVVYNHFGPDGNYIPAAAPEFFREDLHTPWGGAIDFRLPEVRSYFTENVLYWLEEYRFDGLRLDAVHAISEQDWIDETAAAVRASENGRHLHLILENEFNQQSHLAGEVDAQWNDDFHHVFHVLLTGEREGYYEDFVEDTAGKLARTLQDGFVYQGDPSPHQNGKPRGTPSDHLPPTAFVSFLQNHDQIGNRAFGDRLTTLAPPEGVEAATAALLLSPHIPMIFMGEEVASETPFLFFTDHEPELAEAVRNGRRKEFAKFAAFAGAEIPDPNAVTTFENSIPEPHSERAEARTALFRKLLAIRAAKITPGIPGCRSAGADVVGEKAVVSRWTMGDGAKLTLAINLADSRVPLPSLEGTVLFESPIGAADAARSGSLPGFSTVALLEPAA</sequence>
<dbReference type="InterPro" id="IPR014756">
    <property type="entry name" value="Ig_E-set"/>
</dbReference>
<dbReference type="SUPFAM" id="SSF81296">
    <property type="entry name" value="E set domains"/>
    <property type="match status" value="1"/>
</dbReference>
<dbReference type="Gene3D" id="2.60.40.10">
    <property type="entry name" value="Immunoglobulins"/>
    <property type="match status" value="1"/>
</dbReference>
<evidence type="ECO:0000256" key="2">
    <source>
        <dbReference type="ARBA" id="ARBA00005199"/>
    </source>
</evidence>
<evidence type="ECO:0000256" key="14">
    <source>
        <dbReference type="PIRNR" id="PIRNR006337"/>
    </source>
</evidence>
<dbReference type="PIRSF" id="PIRSF006337">
    <property type="entry name" value="Trehalose_TreZ"/>
    <property type="match status" value="1"/>
</dbReference>
<proteinExistence type="inferred from homology"/>
<evidence type="ECO:0000256" key="10">
    <source>
        <dbReference type="ARBA" id="ARBA00032057"/>
    </source>
</evidence>
<evidence type="ECO:0000256" key="16">
    <source>
        <dbReference type="PIRSR" id="PIRSR006337-2"/>
    </source>
</evidence>
<dbReference type="CDD" id="cd02853">
    <property type="entry name" value="E_set_MTHase_like_N"/>
    <property type="match status" value="1"/>
</dbReference>
<dbReference type="GO" id="GO:0005737">
    <property type="term" value="C:cytoplasm"/>
    <property type="evidence" value="ECO:0007669"/>
    <property type="project" value="UniProtKB-SubCell"/>
</dbReference>
<evidence type="ECO:0000259" key="19">
    <source>
        <dbReference type="SMART" id="SM00642"/>
    </source>
</evidence>
<reference evidence="20" key="2">
    <citation type="submission" date="2023-01" db="EMBL/GenBank/DDBJ databases">
        <authorList>
            <person name="Sun Q."/>
            <person name="Evtushenko L."/>
        </authorList>
    </citation>
    <scope>NUCLEOTIDE SEQUENCE</scope>
    <source>
        <strain evidence="20">VKM B-2347</strain>
    </source>
</reference>
<comment type="catalytic activity">
    <reaction evidence="12 14">
        <text>hydrolysis of (1-&gt;4)-alpha-D-glucosidic linkage in 4-alpha-D-[(1-&gt;4)-alpha-D-glucanosyl]n trehalose to yield trehalose and (1-&gt;4)-alpha-D-glucan.</text>
        <dbReference type="EC" id="3.2.1.141"/>
    </reaction>
</comment>
<feature type="region of interest" description="Disordered" evidence="18">
    <location>
        <begin position="349"/>
        <end position="371"/>
    </location>
</feature>
<dbReference type="InterPro" id="IPR013783">
    <property type="entry name" value="Ig-like_fold"/>
</dbReference>
<keyword evidence="9 14" id="KW-0326">Glycosidase</keyword>
<evidence type="ECO:0000256" key="8">
    <source>
        <dbReference type="ARBA" id="ARBA00023277"/>
    </source>
</evidence>
<evidence type="ECO:0000256" key="4">
    <source>
        <dbReference type="ARBA" id="ARBA00012268"/>
    </source>
</evidence>
<dbReference type="InterPro" id="IPR006047">
    <property type="entry name" value="GH13_cat_dom"/>
</dbReference>
<dbReference type="Pfam" id="PF00128">
    <property type="entry name" value="Alpha-amylase"/>
    <property type="match status" value="1"/>
</dbReference>
<keyword evidence="8" id="KW-0119">Carbohydrate metabolism</keyword>
<feature type="binding site" evidence="16">
    <location>
        <begin position="382"/>
        <end position="387"/>
    </location>
    <ligand>
        <name>substrate</name>
    </ligand>
</feature>
<dbReference type="PANTHER" id="PTHR43651:SF11">
    <property type="entry name" value="MALTO-OLIGOSYLTREHALOSE TREHALOHYDROLASE"/>
    <property type="match status" value="1"/>
</dbReference>
<evidence type="ECO:0000256" key="12">
    <source>
        <dbReference type="ARBA" id="ARBA00034013"/>
    </source>
</evidence>
<protein>
    <recommendedName>
        <fullName evidence="5 13">Malto-oligosyltrehalose trehalohydrolase</fullName>
        <shortName evidence="14">MTHase</shortName>
        <ecNumber evidence="4 13">3.2.1.141</ecNumber>
    </recommendedName>
    <alternativeName>
        <fullName evidence="11 14">4-alpha-D-((1-&gt;4)-alpha-D-glucano)trehalose trehalohydrolase</fullName>
    </alternativeName>
    <alternativeName>
        <fullName evidence="10 14">Maltooligosyl trehalose trehalohydrolase</fullName>
    </alternativeName>
</protein>
<dbReference type="PANTHER" id="PTHR43651">
    <property type="entry name" value="1,4-ALPHA-GLUCAN-BRANCHING ENZYME"/>
    <property type="match status" value="1"/>
</dbReference>
<dbReference type="EC" id="3.2.1.141" evidence="4 13"/>
<dbReference type="AlphaFoldDB" id="A0A9W6J159"/>
<dbReference type="Gene3D" id="2.60.40.1180">
    <property type="entry name" value="Golgi alpha-mannosidase II"/>
    <property type="match status" value="1"/>
</dbReference>
<keyword evidence="21" id="KW-1185">Reference proteome</keyword>
<keyword evidence="7 14" id="KW-0378">Hydrolase</keyword>
<evidence type="ECO:0000256" key="7">
    <source>
        <dbReference type="ARBA" id="ARBA00022801"/>
    </source>
</evidence>
<keyword evidence="6" id="KW-0963">Cytoplasm</keyword>
<dbReference type="GO" id="GO:0033942">
    <property type="term" value="F:4-alpha-D-(1-&gt;4)-alpha-D-glucanotrehalose trehalohydrolase activity"/>
    <property type="evidence" value="ECO:0007669"/>
    <property type="project" value="UniProtKB-EC"/>
</dbReference>
<evidence type="ECO:0000256" key="18">
    <source>
        <dbReference type="SAM" id="MobiDB-lite"/>
    </source>
</evidence>
<feature type="domain" description="Glycosyl hydrolase family 13 catalytic" evidence="19">
    <location>
        <begin position="94"/>
        <end position="450"/>
    </location>
</feature>
<name>A0A9W6J159_9HYPH</name>
<evidence type="ECO:0000256" key="17">
    <source>
        <dbReference type="PIRSR" id="PIRSR006337-3"/>
    </source>
</evidence>
<comment type="pathway">
    <text evidence="2 14">Glycan biosynthesis; trehalose biosynthesis.</text>
</comment>